<dbReference type="PROSITE" id="PS51746">
    <property type="entry name" value="PPM_2"/>
    <property type="match status" value="1"/>
</dbReference>
<keyword evidence="4" id="KW-0479">Metal-binding</keyword>
<dbReference type="PANTHER" id="PTHR13832:SF803">
    <property type="entry name" value="PROTEIN PHOSPHATASE 1G"/>
    <property type="match status" value="1"/>
</dbReference>
<comment type="catalytic activity">
    <reaction evidence="8">
        <text>O-phospho-L-threonyl-[protein] + H2O = L-threonyl-[protein] + phosphate</text>
        <dbReference type="Rhea" id="RHEA:47004"/>
        <dbReference type="Rhea" id="RHEA-COMP:11060"/>
        <dbReference type="Rhea" id="RHEA-COMP:11605"/>
        <dbReference type="ChEBI" id="CHEBI:15377"/>
        <dbReference type="ChEBI" id="CHEBI:30013"/>
        <dbReference type="ChEBI" id="CHEBI:43474"/>
        <dbReference type="ChEBI" id="CHEBI:61977"/>
        <dbReference type="EC" id="3.1.3.16"/>
    </reaction>
</comment>
<dbReference type="Proteomes" id="UP000688137">
    <property type="component" value="Unassembled WGS sequence"/>
</dbReference>
<evidence type="ECO:0000259" key="10">
    <source>
        <dbReference type="PROSITE" id="PS51746"/>
    </source>
</evidence>
<accession>A0A8S1PIY6</accession>
<keyword evidence="6 9" id="KW-0904">Protein phosphatase</keyword>
<reference evidence="11" key="1">
    <citation type="submission" date="2021-01" db="EMBL/GenBank/DDBJ databases">
        <authorList>
            <consortium name="Genoscope - CEA"/>
            <person name="William W."/>
        </authorList>
    </citation>
    <scope>NUCLEOTIDE SEQUENCE</scope>
</reference>
<evidence type="ECO:0000256" key="9">
    <source>
        <dbReference type="RuleBase" id="RU003465"/>
    </source>
</evidence>
<comment type="cofactor">
    <cofactor evidence="1">
        <name>Mg(2+)</name>
        <dbReference type="ChEBI" id="CHEBI:18420"/>
    </cofactor>
</comment>
<evidence type="ECO:0000313" key="11">
    <source>
        <dbReference type="EMBL" id="CAD8102388.1"/>
    </source>
</evidence>
<dbReference type="PANTHER" id="PTHR13832">
    <property type="entry name" value="PROTEIN PHOSPHATASE 2C"/>
    <property type="match status" value="1"/>
</dbReference>
<dbReference type="GO" id="GO:0016020">
    <property type="term" value="C:membrane"/>
    <property type="evidence" value="ECO:0007669"/>
    <property type="project" value="UniProtKB-SubCell"/>
</dbReference>
<protein>
    <recommendedName>
        <fullName evidence="3">protein-serine/threonine phosphatase</fullName>
        <ecNumber evidence="3">3.1.3.16</ecNumber>
    </recommendedName>
</protein>
<evidence type="ECO:0000256" key="2">
    <source>
        <dbReference type="ARBA" id="ARBA00004170"/>
    </source>
</evidence>
<dbReference type="GO" id="GO:0046872">
    <property type="term" value="F:metal ion binding"/>
    <property type="evidence" value="ECO:0007669"/>
    <property type="project" value="UniProtKB-KW"/>
</dbReference>
<dbReference type="InterPro" id="IPR000222">
    <property type="entry name" value="PP2C_BS"/>
</dbReference>
<evidence type="ECO:0000256" key="6">
    <source>
        <dbReference type="ARBA" id="ARBA00022912"/>
    </source>
</evidence>
<gene>
    <name evidence="11" type="ORF">PPRIM_AZ9-3.1.T1180077</name>
</gene>
<evidence type="ECO:0000256" key="3">
    <source>
        <dbReference type="ARBA" id="ARBA00013081"/>
    </source>
</evidence>
<evidence type="ECO:0000256" key="7">
    <source>
        <dbReference type="ARBA" id="ARBA00047761"/>
    </source>
</evidence>
<dbReference type="GO" id="GO:0004722">
    <property type="term" value="F:protein serine/threonine phosphatase activity"/>
    <property type="evidence" value="ECO:0007669"/>
    <property type="project" value="UniProtKB-EC"/>
</dbReference>
<dbReference type="AlphaFoldDB" id="A0A8S1PIY6"/>
<comment type="similarity">
    <text evidence="9">Belongs to the PP2C family.</text>
</comment>
<evidence type="ECO:0000256" key="8">
    <source>
        <dbReference type="ARBA" id="ARBA00048336"/>
    </source>
</evidence>
<dbReference type="EMBL" id="CAJJDM010000121">
    <property type="protein sequence ID" value="CAD8102388.1"/>
    <property type="molecule type" value="Genomic_DNA"/>
</dbReference>
<evidence type="ECO:0000256" key="4">
    <source>
        <dbReference type="ARBA" id="ARBA00022723"/>
    </source>
</evidence>
<dbReference type="EC" id="3.1.3.16" evidence="3"/>
<proteinExistence type="inferred from homology"/>
<sequence length="461" mass="52938">MNYRSKDHFSSLNNLIFDINSIKKSQENTSFQKEYQIDVSPTQKKIIRLKKQEINYHSLVDLKQLNKSRNVVLPNYEPTRCSQNNNGLIKAYAANTNQGIIRNYNEDRVSIILNIIKPQHRSQETWPKCAFFGVYDGHGGSTCADFLRDNLHQYVTKQSEFPWNPIAAIKKGFQMAEKDFLNQALEQYGKGKQERSGSCALISLVVGDYCYVANVGDCRAILSLEKGKKLMELSIDHKPEIEYERIQKNGGKIYQTHLINENGMQIVGPYRVFPGRLSVSRTFGDIEAKLEQFGGNRNVVIAEPEIQIFRITQENDFIVMGCDGIFDKMKSEEVIKKIWTELEQQKNTNNLHIQISAAVDSVLKEVVLRKSSDNITLLIVAFNELIIQQQTQQSKINSISNQIELLQAFLKNKINDENQPESNQKKQSPVSQLFHKGERKHLNLKENQDTTINRVRSSFNF</sequence>
<dbReference type="Pfam" id="PF00481">
    <property type="entry name" value="PP2C"/>
    <property type="match status" value="1"/>
</dbReference>
<keyword evidence="12" id="KW-1185">Reference proteome</keyword>
<dbReference type="InterPro" id="IPR015655">
    <property type="entry name" value="PP2C"/>
</dbReference>
<dbReference type="CDD" id="cd00143">
    <property type="entry name" value="PP2Cc"/>
    <property type="match status" value="1"/>
</dbReference>
<organism evidence="11 12">
    <name type="scientific">Paramecium primaurelia</name>
    <dbReference type="NCBI Taxonomy" id="5886"/>
    <lineage>
        <taxon>Eukaryota</taxon>
        <taxon>Sar</taxon>
        <taxon>Alveolata</taxon>
        <taxon>Ciliophora</taxon>
        <taxon>Intramacronucleata</taxon>
        <taxon>Oligohymenophorea</taxon>
        <taxon>Peniculida</taxon>
        <taxon>Parameciidae</taxon>
        <taxon>Paramecium</taxon>
    </lineage>
</organism>
<comment type="caution">
    <text evidence="11">The sequence shown here is derived from an EMBL/GenBank/DDBJ whole genome shotgun (WGS) entry which is preliminary data.</text>
</comment>
<dbReference type="PROSITE" id="PS01032">
    <property type="entry name" value="PPM_1"/>
    <property type="match status" value="1"/>
</dbReference>
<comment type="subcellular location">
    <subcellularLocation>
        <location evidence="2">Membrane</location>
        <topology evidence="2">Peripheral membrane protein</topology>
    </subcellularLocation>
</comment>
<evidence type="ECO:0000313" key="12">
    <source>
        <dbReference type="Proteomes" id="UP000688137"/>
    </source>
</evidence>
<evidence type="ECO:0000256" key="1">
    <source>
        <dbReference type="ARBA" id="ARBA00001946"/>
    </source>
</evidence>
<dbReference type="SMART" id="SM00332">
    <property type="entry name" value="PP2Cc"/>
    <property type="match status" value="1"/>
</dbReference>
<evidence type="ECO:0000256" key="5">
    <source>
        <dbReference type="ARBA" id="ARBA00022801"/>
    </source>
</evidence>
<comment type="catalytic activity">
    <reaction evidence="7">
        <text>O-phospho-L-seryl-[protein] + H2O = L-seryl-[protein] + phosphate</text>
        <dbReference type="Rhea" id="RHEA:20629"/>
        <dbReference type="Rhea" id="RHEA-COMP:9863"/>
        <dbReference type="Rhea" id="RHEA-COMP:11604"/>
        <dbReference type="ChEBI" id="CHEBI:15377"/>
        <dbReference type="ChEBI" id="CHEBI:29999"/>
        <dbReference type="ChEBI" id="CHEBI:43474"/>
        <dbReference type="ChEBI" id="CHEBI:83421"/>
        <dbReference type="EC" id="3.1.3.16"/>
    </reaction>
</comment>
<dbReference type="OMA" id="ITQENDF"/>
<feature type="domain" description="PPM-type phosphatase" evidence="10">
    <location>
        <begin position="91"/>
        <end position="382"/>
    </location>
</feature>
<dbReference type="FunFam" id="3.60.40.10:FF:000099">
    <property type="entry name" value="Uncharacterized protein"/>
    <property type="match status" value="1"/>
</dbReference>
<dbReference type="InterPro" id="IPR001932">
    <property type="entry name" value="PPM-type_phosphatase-like_dom"/>
</dbReference>
<name>A0A8S1PIY6_PARPR</name>
<keyword evidence="5 9" id="KW-0378">Hydrolase</keyword>